<proteinExistence type="predicted"/>
<evidence type="ECO:0000313" key="1">
    <source>
        <dbReference type="EMBL" id="CAK9270090.1"/>
    </source>
</evidence>
<accession>A0ABP0WW62</accession>
<reference evidence="1" key="1">
    <citation type="submission" date="2024-02" db="EMBL/GenBank/DDBJ databases">
        <authorList>
            <consortium name="ELIXIR-Norway"/>
            <consortium name="Elixir Norway"/>
        </authorList>
    </citation>
    <scope>NUCLEOTIDE SEQUENCE</scope>
</reference>
<gene>
    <name evidence="1" type="ORF">CSSPJE1EN1_LOCUS15568</name>
</gene>
<protein>
    <submittedName>
        <fullName evidence="1">Uncharacterized protein</fullName>
    </submittedName>
</protein>
<name>A0ABP0WW62_9BRYO</name>
<evidence type="ECO:0000313" key="2">
    <source>
        <dbReference type="Proteomes" id="UP001497444"/>
    </source>
</evidence>
<sequence>MRFMGFGVVRLIGVDPGQARVGDITVEVAHSGFHTRAQRPDSRTDGRDGDDTWKHTPGNLETEDGSPLSCKHGTNERRMVEESDSDSDSSESSDEGTQLVGPGGGESEFGDTEFEDLVKKEGPHQILQLTMQNKTDDLLKEELTDVDDYANWIQWATDEEQRMQSLSEEANATEESVLL</sequence>
<dbReference type="Proteomes" id="UP001497444">
    <property type="component" value="Chromosome 3"/>
</dbReference>
<keyword evidence="2" id="KW-1185">Reference proteome</keyword>
<dbReference type="EMBL" id="OZ020098">
    <property type="protein sequence ID" value="CAK9270090.1"/>
    <property type="molecule type" value="Genomic_DNA"/>
</dbReference>
<organism evidence="1 2">
    <name type="scientific">Sphagnum jensenii</name>
    <dbReference type="NCBI Taxonomy" id="128206"/>
    <lineage>
        <taxon>Eukaryota</taxon>
        <taxon>Viridiplantae</taxon>
        <taxon>Streptophyta</taxon>
        <taxon>Embryophyta</taxon>
        <taxon>Bryophyta</taxon>
        <taxon>Sphagnophytina</taxon>
        <taxon>Sphagnopsida</taxon>
        <taxon>Sphagnales</taxon>
        <taxon>Sphagnaceae</taxon>
        <taxon>Sphagnum</taxon>
    </lineage>
</organism>